<name>A0A172Z452_9PSED</name>
<dbReference type="KEGG" id="panr:A7J50_3972"/>
<dbReference type="AlphaFoldDB" id="A0A172Z452"/>
<sequence>MKKLRILCLHGYHGSADIMQNQSNSLVSELKELADFIYLDAPSLAEGDHGWWHAIEASNKVKGAGVHSTPVSYKGWAKTYEHIVSFFRDNGPFDGVLGFSQGAALTALLVGLRAPDGIIGAQYPLAFNFAILVGGFFANDPLLQSLYEAKDSYDLPSVHIIGRADFIVPLRYSYEVSALFKRPLVIEHNGGHVIDCSERTRLQLAFFLKEQLDQVKRLSDRSK</sequence>
<evidence type="ECO:0000313" key="4">
    <source>
        <dbReference type="Proteomes" id="UP000077829"/>
    </source>
</evidence>
<gene>
    <name evidence="3" type="ORF">A7J50_3972</name>
</gene>
<evidence type="ECO:0000313" key="3">
    <source>
        <dbReference type="EMBL" id="ANF87335.1"/>
    </source>
</evidence>
<dbReference type="STRING" id="219572.A7J50_3972"/>
<dbReference type="InterPro" id="IPR029058">
    <property type="entry name" value="AB_hydrolase_fold"/>
</dbReference>
<dbReference type="Gene3D" id="3.40.50.1820">
    <property type="entry name" value="alpha/beta hydrolase"/>
    <property type="match status" value="1"/>
</dbReference>
<evidence type="ECO:0000259" key="2">
    <source>
        <dbReference type="Pfam" id="PF03959"/>
    </source>
</evidence>
<feature type="domain" description="Serine hydrolase" evidence="2">
    <location>
        <begin position="2"/>
        <end position="194"/>
    </location>
</feature>
<dbReference type="PANTHER" id="PTHR48070:SF6">
    <property type="entry name" value="ESTERASE OVCA2"/>
    <property type="match status" value="1"/>
</dbReference>
<dbReference type="GO" id="GO:0005737">
    <property type="term" value="C:cytoplasm"/>
    <property type="evidence" value="ECO:0007669"/>
    <property type="project" value="TreeGrafter"/>
</dbReference>
<dbReference type="PANTHER" id="PTHR48070">
    <property type="entry name" value="ESTERASE OVCA2"/>
    <property type="match status" value="1"/>
</dbReference>
<dbReference type="Proteomes" id="UP000077829">
    <property type="component" value="Chromosome"/>
</dbReference>
<reference evidence="3 4" key="1">
    <citation type="submission" date="2016-05" db="EMBL/GenBank/DDBJ databases">
        <title>Complete genome sequence of Pseudomonas antarctica PAMC 27494.</title>
        <authorList>
            <person name="Lee J."/>
        </authorList>
    </citation>
    <scope>NUCLEOTIDE SEQUENCE [LARGE SCALE GENOMIC DNA]</scope>
    <source>
        <strain evidence="3 4">PAMC 27494</strain>
    </source>
</reference>
<keyword evidence="1" id="KW-0378">Hydrolase</keyword>
<evidence type="ECO:0000256" key="1">
    <source>
        <dbReference type="ARBA" id="ARBA00022801"/>
    </source>
</evidence>
<dbReference type="InterPro" id="IPR005645">
    <property type="entry name" value="FSH-like_dom"/>
</dbReference>
<dbReference type="EMBL" id="CP015600">
    <property type="protein sequence ID" value="ANF87335.1"/>
    <property type="molecule type" value="Genomic_DNA"/>
</dbReference>
<dbReference type="RefSeq" id="WP_064453342.1">
    <property type="nucleotide sequence ID" value="NZ_CP015600.1"/>
</dbReference>
<dbReference type="Pfam" id="PF03959">
    <property type="entry name" value="FSH1"/>
    <property type="match status" value="1"/>
</dbReference>
<dbReference type="InterPro" id="IPR050593">
    <property type="entry name" value="LovG"/>
</dbReference>
<dbReference type="PATRIC" id="fig|219572.3.peg.4086"/>
<dbReference type="GO" id="GO:0016787">
    <property type="term" value="F:hydrolase activity"/>
    <property type="evidence" value="ECO:0007669"/>
    <property type="project" value="UniProtKB-KW"/>
</dbReference>
<proteinExistence type="predicted"/>
<dbReference type="SUPFAM" id="SSF53474">
    <property type="entry name" value="alpha/beta-Hydrolases"/>
    <property type="match status" value="1"/>
</dbReference>
<protein>
    <recommendedName>
        <fullName evidence="2">Serine hydrolase domain-containing protein</fullName>
    </recommendedName>
</protein>
<organism evidence="3 4">
    <name type="scientific">Pseudomonas antarctica</name>
    <dbReference type="NCBI Taxonomy" id="219572"/>
    <lineage>
        <taxon>Bacteria</taxon>
        <taxon>Pseudomonadati</taxon>
        <taxon>Pseudomonadota</taxon>
        <taxon>Gammaproteobacteria</taxon>
        <taxon>Pseudomonadales</taxon>
        <taxon>Pseudomonadaceae</taxon>
        <taxon>Pseudomonas</taxon>
    </lineage>
</organism>
<accession>A0A172Z452</accession>